<dbReference type="InterPro" id="IPR010985">
    <property type="entry name" value="Ribbon_hlx_hlx"/>
</dbReference>
<gene>
    <name evidence="1" type="ORF">HF966_05435</name>
</gene>
<evidence type="ECO:0000313" key="1">
    <source>
        <dbReference type="EMBL" id="NKZ18614.1"/>
    </source>
</evidence>
<sequence>MKKNDEEKTHKSGHIPLRISPELHDKLAEQAKQAGRSLNNYLTQLLESGIAPVTFEERQFVGQRIAGEDFDLVNRLVDVSGIYYRYLIENAPTARTDRQYVILAANGNILTLRELQPTS</sequence>
<dbReference type="RefSeq" id="WP_168676917.1">
    <property type="nucleotide sequence ID" value="NZ_BPKV01000007.1"/>
</dbReference>
<dbReference type="SUPFAM" id="SSF47598">
    <property type="entry name" value="Ribbon-helix-helix"/>
    <property type="match status" value="1"/>
</dbReference>
<accession>A0A846ZEU6</accession>
<dbReference type="Pfam" id="PF05534">
    <property type="entry name" value="HicB"/>
    <property type="match status" value="1"/>
</dbReference>
<proteinExistence type="predicted"/>
<dbReference type="InterPro" id="IPR013321">
    <property type="entry name" value="Arc_rbn_hlx_hlx"/>
</dbReference>
<dbReference type="Proteomes" id="UP000590460">
    <property type="component" value="Unassembled WGS sequence"/>
</dbReference>
<dbReference type="EMBL" id="JAAXPO010000005">
    <property type="protein sequence ID" value="NKZ18614.1"/>
    <property type="molecule type" value="Genomic_DNA"/>
</dbReference>
<dbReference type="Gene3D" id="1.10.1220.10">
    <property type="entry name" value="Met repressor-like"/>
    <property type="match status" value="1"/>
</dbReference>
<comment type="caution">
    <text evidence="1">The sequence shown here is derived from an EMBL/GenBank/DDBJ whole genome shotgun (WGS) entry which is preliminary data.</text>
</comment>
<evidence type="ECO:0000313" key="2">
    <source>
        <dbReference type="Proteomes" id="UP000590460"/>
    </source>
</evidence>
<protein>
    <submittedName>
        <fullName evidence="1">Toxin-antitoxin system HicB family antitoxin</fullName>
    </submittedName>
</protein>
<name>A0A846ZEU6_9LACO</name>
<dbReference type="GO" id="GO:0006355">
    <property type="term" value="P:regulation of DNA-templated transcription"/>
    <property type="evidence" value="ECO:0007669"/>
    <property type="project" value="InterPro"/>
</dbReference>
<dbReference type="InterPro" id="IPR008651">
    <property type="entry name" value="Uncharacterised_HicB"/>
</dbReference>
<dbReference type="AlphaFoldDB" id="A0A846ZEU6"/>
<organism evidence="1 2">
    <name type="scientific">Leuconostoc holzapfelii</name>
    <dbReference type="NCBI Taxonomy" id="434464"/>
    <lineage>
        <taxon>Bacteria</taxon>
        <taxon>Bacillati</taxon>
        <taxon>Bacillota</taxon>
        <taxon>Bacilli</taxon>
        <taxon>Lactobacillales</taxon>
        <taxon>Lactobacillaceae</taxon>
        <taxon>Leuconostoc</taxon>
    </lineage>
</organism>
<reference evidence="1 2" key="1">
    <citation type="submission" date="2020-04" db="EMBL/GenBank/DDBJ databases">
        <title>MicrobeNet Type strains.</title>
        <authorList>
            <person name="Nicholson A.C."/>
        </authorList>
    </citation>
    <scope>NUCLEOTIDE SEQUENCE [LARGE SCALE GENOMIC DNA]</scope>
    <source>
        <strain evidence="1 2">CCUG 54536</strain>
    </source>
</reference>